<dbReference type="EMBL" id="CAMPGE010028107">
    <property type="protein sequence ID" value="CAI2385663.1"/>
    <property type="molecule type" value="Genomic_DNA"/>
</dbReference>
<accession>A0AAD1Y5R2</accession>
<proteinExistence type="predicted"/>
<evidence type="ECO:0000313" key="2">
    <source>
        <dbReference type="Proteomes" id="UP001295684"/>
    </source>
</evidence>
<dbReference type="Proteomes" id="UP001295684">
    <property type="component" value="Unassembled WGS sequence"/>
</dbReference>
<keyword evidence="2" id="KW-1185">Reference proteome</keyword>
<organism evidence="1 2">
    <name type="scientific">Euplotes crassus</name>
    <dbReference type="NCBI Taxonomy" id="5936"/>
    <lineage>
        <taxon>Eukaryota</taxon>
        <taxon>Sar</taxon>
        <taxon>Alveolata</taxon>
        <taxon>Ciliophora</taxon>
        <taxon>Intramacronucleata</taxon>
        <taxon>Spirotrichea</taxon>
        <taxon>Hypotrichia</taxon>
        <taxon>Euplotida</taxon>
        <taxon>Euplotidae</taxon>
        <taxon>Moneuplotes</taxon>
    </lineage>
</organism>
<comment type="caution">
    <text evidence="1">The sequence shown here is derived from an EMBL/GenBank/DDBJ whole genome shotgun (WGS) entry which is preliminary data.</text>
</comment>
<protein>
    <submittedName>
        <fullName evidence="1">Uncharacterized protein</fullName>
    </submittedName>
</protein>
<gene>
    <name evidence="1" type="ORF">ECRASSUSDP1_LOCUS27244</name>
</gene>
<sequence>MIRLFHLLYYKETLRNLLGVYEISLYQAWISLHSCFNSYNFCNKCTRWKVLSLLNTIRTVTSIHKFFLDRKNIIIEGDLDPDNFKGFCIFQYSYSL</sequence>
<dbReference type="AlphaFoldDB" id="A0AAD1Y5R2"/>
<reference evidence="1" key="1">
    <citation type="submission" date="2023-07" db="EMBL/GenBank/DDBJ databases">
        <authorList>
            <consortium name="AG Swart"/>
            <person name="Singh M."/>
            <person name="Singh A."/>
            <person name="Seah K."/>
            <person name="Emmerich C."/>
        </authorList>
    </citation>
    <scope>NUCLEOTIDE SEQUENCE</scope>
    <source>
        <strain evidence="1">DP1</strain>
    </source>
</reference>
<evidence type="ECO:0000313" key="1">
    <source>
        <dbReference type="EMBL" id="CAI2385663.1"/>
    </source>
</evidence>
<name>A0AAD1Y5R2_EUPCR</name>